<comment type="caution">
    <text evidence="2">The sequence shown here is derived from an EMBL/GenBank/DDBJ whole genome shotgun (WGS) entry which is preliminary data.</text>
</comment>
<dbReference type="InterPro" id="IPR024316">
    <property type="entry name" value="APQ12"/>
</dbReference>
<evidence type="ECO:0000313" key="2">
    <source>
        <dbReference type="EMBL" id="KAK2610500.1"/>
    </source>
</evidence>
<evidence type="ECO:0000313" key="3">
    <source>
        <dbReference type="Proteomes" id="UP001265746"/>
    </source>
</evidence>
<dbReference type="Pfam" id="PF12716">
    <property type="entry name" value="Apq12"/>
    <property type="match status" value="1"/>
</dbReference>
<feature type="transmembrane region" description="Helical" evidence="1">
    <location>
        <begin position="108"/>
        <end position="129"/>
    </location>
</feature>
<keyword evidence="1" id="KW-0472">Membrane</keyword>
<protein>
    <submittedName>
        <fullName evidence="2">Uncharacterized protein</fullName>
    </submittedName>
</protein>
<evidence type="ECO:0000256" key="1">
    <source>
        <dbReference type="SAM" id="Phobius"/>
    </source>
</evidence>
<sequence length="182" mass="20726">MDGGDNIVDTFWQNLNFAREALFSQQTLALVNQHVLSPSSPLHTLRRQFLDLLSTLYNDIMSPVLQPVLDRAMQAFMNSPDVVVLAVVVVLLLVAVQVLLWVRRVVAWFTALVLRLVFWSFVAGLAAVVWQRGLDQAVRDLVAFVGAVMGYAELIYRYTSEVWLREYERYEAQQNLVKNRAG</sequence>
<gene>
    <name evidence="2" type="ORF">N8I77_003926</name>
</gene>
<keyword evidence="3" id="KW-1185">Reference proteome</keyword>
<reference evidence="2" key="1">
    <citation type="submission" date="2023-06" db="EMBL/GenBank/DDBJ databases">
        <authorList>
            <person name="Noh H."/>
        </authorList>
    </citation>
    <scope>NUCLEOTIDE SEQUENCE</scope>
    <source>
        <strain evidence="2">DUCC20226</strain>
    </source>
</reference>
<keyword evidence="1" id="KW-1133">Transmembrane helix</keyword>
<feature type="transmembrane region" description="Helical" evidence="1">
    <location>
        <begin position="82"/>
        <end position="102"/>
    </location>
</feature>
<name>A0AAD9SIX1_PHOAM</name>
<organism evidence="2 3">
    <name type="scientific">Phomopsis amygdali</name>
    <name type="common">Fusicoccum amygdali</name>
    <dbReference type="NCBI Taxonomy" id="1214568"/>
    <lineage>
        <taxon>Eukaryota</taxon>
        <taxon>Fungi</taxon>
        <taxon>Dikarya</taxon>
        <taxon>Ascomycota</taxon>
        <taxon>Pezizomycotina</taxon>
        <taxon>Sordariomycetes</taxon>
        <taxon>Sordariomycetidae</taxon>
        <taxon>Diaporthales</taxon>
        <taxon>Diaporthaceae</taxon>
        <taxon>Diaporthe</taxon>
    </lineage>
</organism>
<keyword evidence="1" id="KW-0812">Transmembrane</keyword>
<proteinExistence type="predicted"/>
<dbReference type="Proteomes" id="UP001265746">
    <property type="component" value="Unassembled WGS sequence"/>
</dbReference>
<feature type="transmembrane region" description="Helical" evidence="1">
    <location>
        <begin position="141"/>
        <end position="159"/>
    </location>
</feature>
<dbReference type="EMBL" id="JAUJFL010000002">
    <property type="protein sequence ID" value="KAK2610500.1"/>
    <property type="molecule type" value="Genomic_DNA"/>
</dbReference>
<dbReference type="AlphaFoldDB" id="A0AAD9SIX1"/>
<accession>A0AAD9SIX1</accession>